<accession>A0A6I1DYR8</accession>
<comment type="caution">
    <text evidence="1">The sequence shown here is derived from an EMBL/GenBank/DDBJ whole genome shotgun (WGS) entry which is preliminary data.</text>
</comment>
<dbReference type="Proteomes" id="UP000429785">
    <property type="component" value="Unassembled WGS sequence"/>
</dbReference>
<dbReference type="RefSeq" id="WP_152132531.1">
    <property type="nucleotide sequence ID" value="NZ_WELG01000002.1"/>
</dbReference>
<sequence length="135" mass="15437">MKAIKTICILLFCLLSCSPEDSDIVTFRMFNDTNHQVKLLAFNKVSKAMVDEINISSKGIYAIKKNRGNSGNFISEAFYSSNNVDSIRMIFNANKVHVFLQTIENNDIFFGDQNREFRITNEYYSMAMVCSAECE</sequence>
<evidence type="ECO:0000313" key="2">
    <source>
        <dbReference type="Proteomes" id="UP000429785"/>
    </source>
</evidence>
<protein>
    <submittedName>
        <fullName evidence="1">Uncharacterized protein</fullName>
    </submittedName>
</protein>
<evidence type="ECO:0000313" key="1">
    <source>
        <dbReference type="EMBL" id="KAB7529204.1"/>
    </source>
</evidence>
<name>A0A6I1DYR8_9FLAO</name>
<organism evidence="1 2">
    <name type="scientific">Flagellimonas olearia</name>
    <dbReference type="NCBI Taxonomy" id="552546"/>
    <lineage>
        <taxon>Bacteria</taxon>
        <taxon>Pseudomonadati</taxon>
        <taxon>Bacteroidota</taxon>
        <taxon>Flavobacteriia</taxon>
        <taxon>Flavobacteriales</taxon>
        <taxon>Flavobacteriaceae</taxon>
        <taxon>Flagellimonas</taxon>
    </lineage>
</organism>
<reference evidence="1 2" key="1">
    <citation type="submission" date="2019-10" db="EMBL/GenBank/DDBJ databases">
        <title>Muricauda olearia CL-SS4 JCM15563 genome.</title>
        <authorList>
            <person name="Liu L."/>
        </authorList>
    </citation>
    <scope>NUCLEOTIDE SEQUENCE [LARGE SCALE GENOMIC DNA]</scope>
    <source>
        <strain evidence="1 2">CL-SS4</strain>
    </source>
</reference>
<proteinExistence type="predicted"/>
<gene>
    <name evidence="1" type="ORF">F8C76_15340</name>
</gene>
<dbReference type="EMBL" id="WELG01000002">
    <property type="protein sequence ID" value="KAB7529204.1"/>
    <property type="molecule type" value="Genomic_DNA"/>
</dbReference>
<dbReference type="AlphaFoldDB" id="A0A6I1DYR8"/>